<dbReference type="Proteomes" id="UP001611415">
    <property type="component" value="Unassembled WGS sequence"/>
</dbReference>
<name>A0ABW7WXD0_9NOCA</name>
<keyword evidence="3" id="KW-1185">Reference proteome</keyword>
<organism evidence="2 3">
    <name type="scientific">Nocardia xishanensis</name>
    <dbReference type="NCBI Taxonomy" id="238964"/>
    <lineage>
        <taxon>Bacteria</taxon>
        <taxon>Bacillati</taxon>
        <taxon>Actinomycetota</taxon>
        <taxon>Actinomycetes</taxon>
        <taxon>Mycobacteriales</taxon>
        <taxon>Nocardiaceae</taxon>
        <taxon>Nocardia</taxon>
    </lineage>
</organism>
<sequence>MRDRSPAVRDGLPVTIMAVECLPGGVDVQEWQAAEGGELVQPQSPAEIQLPVSGRSPPWRPVA</sequence>
<proteinExistence type="predicted"/>
<dbReference type="RefSeq" id="WP_397092155.1">
    <property type="nucleotide sequence ID" value="NZ_JBIRYO010000004.1"/>
</dbReference>
<evidence type="ECO:0000313" key="3">
    <source>
        <dbReference type="Proteomes" id="UP001611415"/>
    </source>
</evidence>
<evidence type="ECO:0000256" key="1">
    <source>
        <dbReference type="SAM" id="MobiDB-lite"/>
    </source>
</evidence>
<accession>A0ABW7WXD0</accession>
<comment type="caution">
    <text evidence="2">The sequence shown here is derived from an EMBL/GenBank/DDBJ whole genome shotgun (WGS) entry which is preliminary data.</text>
</comment>
<reference evidence="2 3" key="1">
    <citation type="submission" date="2024-10" db="EMBL/GenBank/DDBJ databases">
        <title>The Natural Products Discovery Center: Release of the First 8490 Sequenced Strains for Exploring Actinobacteria Biosynthetic Diversity.</title>
        <authorList>
            <person name="Kalkreuter E."/>
            <person name="Kautsar S.A."/>
            <person name="Yang D."/>
            <person name="Bader C.D."/>
            <person name="Teijaro C.N."/>
            <person name="Fluegel L."/>
            <person name="Davis C.M."/>
            <person name="Simpson J.R."/>
            <person name="Lauterbach L."/>
            <person name="Steele A.D."/>
            <person name="Gui C."/>
            <person name="Meng S."/>
            <person name="Li G."/>
            <person name="Viehrig K."/>
            <person name="Ye F."/>
            <person name="Su P."/>
            <person name="Kiefer A.F."/>
            <person name="Nichols A."/>
            <person name="Cepeda A.J."/>
            <person name="Yan W."/>
            <person name="Fan B."/>
            <person name="Jiang Y."/>
            <person name="Adhikari A."/>
            <person name="Zheng C.-J."/>
            <person name="Schuster L."/>
            <person name="Cowan T.M."/>
            <person name="Smanski M.J."/>
            <person name="Chevrette M.G."/>
            <person name="De Carvalho L.P.S."/>
            <person name="Shen B."/>
        </authorList>
    </citation>
    <scope>NUCLEOTIDE SEQUENCE [LARGE SCALE GENOMIC DNA]</scope>
    <source>
        <strain evidence="2 3">NPDC019275</strain>
    </source>
</reference>
<gene>
    <name evidence="2" type="ORF">ACH49W_09015</name>
</gene>
<dbReference type="EMBL" id="JBIRYO010000004">
    <property type="protein sequence ID" value="MFI2473505.1"/>
    <property type="molecule type" value="Genomic_DNA"/>
</dbReference>
<protein>
    <submittedName>
        <fullName evidence="2">Uncharacterized protein</fullName>
    </submittedName>
</protein>
<feature type="region of interest" description="Disordered" evidence="1">
    <location>
        <begin position="38"/>
        <end position="63"/>
    </location>
</feature>
<evidence type="ECO:0000313" key="2">
    <source>
        <dbReference type="EMBL" id="MFI2473505.1"/>
    </source>
</evidence>